<dbReference type="Proteomes" id="UP001256711">
    <property type="component" value="Unassembled WGS sequence"/>
</dbReference>
<sequence>MKQTSRQKLRGTAKKLSLFLGVMALIGLTGCQTTLEKELNTSSSPSTEVSQTVSSDHSSAVTTATSTTESTTSSPFDEIIKAKAEALNLDLATKDYSGGEQTIELNNNVPLFTSAELDASKGAWEHYGDLDQLNRATEADALLNQSLMPTEKRGDISSVTPTGWHNKEIKGGYLYNRSHLIGFALSGENANWKNLITGTRQLNSPGMLLYEMDIKSYLEQSPEHYVRYRVTPIFRGEELLARGVHLEAQSIGNEQISFNVYIFNVQEGVTLNYADGTSVVAPEYAKSDSSTTKSSDSQAETDTSAATTTDPDVEKVVYITRSGEKYHSHAHGPGDFTKSNLALAKSLGLKPCKVCYGQ</sequence>
<dbReference type="Pfam" id="PF13930">
    <property type="entry name" value="Endonuclea_NS_2"/>
    <property type="match status" value="1"/>
</dbReference>
<evidence type="ECO:0000256" key="1">
    <source>
        <dbReference type="SAM" id="MobiDB-lite"/>
    </source>
</evidence>
<feature type="region of interest" description="Disordered" evidence="1">
    <location>
        <begin position="284"/>
        <end position="310"/>
    </location>
</feature>
<dbReference type="AlphaFoldDB" id="A0AAW8TYC7"/>
<evidence type="ECO:0000313" key="4">
    <source>
        <dbReference type="Proteomes" id="UP001256711"/>
    </source>
</evidence>
<keyword evidence="3" id="KW-0540">Nuclease</keyword>
<evidence type="ECO:0000259" key="2">
    <source>
        <dbReference type="Pfam" id="PF13930"/>
    </source>
</evidence>
<dbReference type="Gene3D" id="3.40.570.10">
    <property type="entry name" value="Extracellular Endonuclease, subunit A"/>
    <property type="match status" value="1"/>
</dbReference>
<evidence type="ECO:0000313" key="3">
    <source>
        <dbReference type="EMBL" id="MDT2810004.1"/>
    </source>
</evidence>
<proteinExistence type="predicted"/>
<feature type="compositionally biased region" description="Low complexity" evidence="1">
    <location>
        <begin position="287"/>
        <end position="310"/>
    </location>
</feature>
<dbReference type="RefSeq" id="WP_311835247.1">
    <property type="nucleotide sequence ID" value="NZ_JARQBJ010000002.1"/>
</dbReference>
<reference evidence="3" key="1">
    <citation type="submission" date="2023-03" db="EMBL/GenBank/DDBJ databases">
        <authorList>
            <person name="Shen W."/>
            <person name="Cai J."/>
        </authorList>
    </citation>
    <scope>NUCLEOTIDE SEQUENCE</scope>
    <source>
        <strain evidence="3">B226-2</strain>
    </source>
</reference>
<dbReference type="EMBL" id="JARQBJ010000002">
    <property type="protein sequence ID" value="MDT2810004.1"/>
    <property type="molecule type" value="Genomic_DNA"/>
</dbReference>
<protein>
    <submittedName>
        <fullName evidence="3">DNA/RNA non-specific endonuclease</fullName>
    </submittedName>
</protein>
<keyword evidence="3" id="KW-0255">Endonuclease</keyword>
<feature type="compositionally biased region" description="Low complexity" evidence="1">
    <location>
        <begin position="52"/>
        <end position="74"/>
    </location>
</feature>
<gene>
    <name evidence="3" type="ORF">P7H43_05875</name>
</gene>
<keyword evidence="3" id="KW-0378">Hydrolase</keyword>
<feature type="region of interest" description="Disordered" evidence="1">
    <location>
        <begin position="39"/>
        <end position="74"/>
    </location>
</feature>
<feature type="compositionally biased region" description="Polar residues" evidence="1">
    <location>
        <begin position="39"/>
        <end position="51"/>
    </location>
</feature>
<comment type="caution">
    <text evidence="3">The sequence shown here is derived from an EMBL/GenBank/DDBJ whole genome shotgun (WGS) entry which is preliminary data.</text>
</comment>
<name>A0AAW8TYC7_9ENTE</name>
<organism evidence="3 4">
    <name type="scientific">Enterococcus asini</name>
    <dbReference type="NCBI Taxonomy" id="57732"/>
    <lineage>
        <taxon>Bacteria</taxon>
        <taxon>Bacillati</taxon>
        <taxon>Bacillota</taxon>
        <taxon>Bacilli</taxon>
        <taxon>Lactobacillales</taxon>
        <taxon>Enterococcaceae</taxon>
        <taxon>Enterococcus</taxon>
    </lineage>
</organism>
<dbReference type="InterPro" id="IPR044927">
    <property type="entry name" value="Endonuclea_NS_2"/>
</dbReference>
<dbReference type="PROSITE" id="PS51257">
    <property type="entry name" value="PROKAR_LIPOPROTEIN"/>
    <property type="match status" value="1"/>
</dbReference>
<feature type="domain" description="Type VII secretion system protein EssD-like" evidence="2">
    <location>
        <begin position="121"/>
        <end position="250"/>
    </location>
</feature>
<accession>A0AAW8TYC7</accession>
<dbReference type="GO" id="GO:0004519">
    <property type="term" value="F:endonuclease activity"/>
    <property type="evidence" value="ECO:0007669"/>
    <property type="project" value="UniProtKB-KW"/>
</dbReference>
<dbReference type="InterPro" id="IPR044929">
    <property type="entry name" value="DNA/RNA_non-sp_Endonuclease_sf"/>
</dbReference>